<dbReference type="GO" id="GO:0016872">
    <property type="term" value="F:intramolecular lyase activity"/>
    <property type="evidence" value="ECO:0007669"/>
    <property type="project" value="UniProtKB-UniRule"/>
</dbReference>
<dbReference type="GO" id="GO:0048029">
    <property type="term" value="F:monosaccharide binding"/>
    <property type="evidence" value="ECO:0007669"/>
    <property type="project" value="InterPro"/>
</dbReference>
<keyword evidence="4 6" id="KW-0413">Isomerase</keyword>
<protein>
    <recommendedName>
        <fullName evidence="2 6">D-ribose pyranase</fullName>
        <ecNumber evidence="2 6">5.4.99.62</ecNumber>
    </recommendedName>
</protein>
<dbReference type="EMBL" id="DXHP01000048">
    <property type="protein sequence ID" value="HIW06107.1"/>
    <property type="molecule type" value="Genomic_DNA"/>
</dbReference>
<dbReference type="PANTHER" id="PTHR37831">
    <property type="entry name" value="D-RIBOSE PYRANASE"/>
    <property type="match status" value="1"/>
</dbReference>
<evidence type="ECO:0000256" key="5">
    <source>
        <dbReference type="ARBA" id="ARBA00023277"/>
    </source>
</evidence>
<name>A0A9D1TTS4_9GAMM</name>
<comment type="function">
    <text evidence="6">Catalyzes the interconversion of beta-pyran and beta-furan forms of D-ribose.</text>
</comment>
<dbReference type="InterPro" id="IPR023064">
    <property type="entry name" value="D-ribose_pyranase"/>
</dbReference>
<dbReference type="Gene3D" id="3.40.1650.10">
    <property type="entry name" value="RbsD-like domain"/>
    <property type="match status" value="1"/>
</dbReference>
<dbReference type="Pfam" id="PF05025">
    <property type="entry name" value="RbsD_FucU"/>
    <property type="match status" value="1"/>
</dbReference>
<dbReference type="PANTHER" id="PTHR37831:SF1">
    <property type="entry name" value="D-RIBOSE PYRANASE"/>
    <property type="match status" value="1"/>
</dbReference>
<dbReference type="NCBIfam" id="NF008761">
    <property type="entry name" value="PRK11797.1"/>
    <property type="match status" value="1"/>
</dbReference>
<reference evidence="7" key="1">
    <citation type="journal article" date="2021" name="PeerJ">
        <title>Extensive microbial diversity within the chicken gut microbiome revealed by metagenomics and culture.</title>
        <authorList>
            <person name="Gilroy R."/>
            <person name="Ravi A."/>
            <person name="Getino M."/>
            <person name="Pursley I."/>
            <person name="Horton D.L."/>
            <person name="Alikhan N.F."/>
            <person name="Baker D."/>
            <person name="Gharbi K."/>
            <person name="Hall N."/>
            <person name="Watson M."/>
            <person name="Adriaenssens E.M."/>
            <person name="Foster-Nyarko E."/>
            <person name="Jarju S."/>
            <person name="Secka A."/>
            <person name="Antonio M."/>
            <person name="Oren A."/>
            <person name="Chaudhuri R.R."/>
            <person name="La Ragione R."/>
            <person name="Hildebrand F."/>
            <person name="Pallen M.J."/>
        </authorList>
    </citation>
    <scope>NUCLEOTIDE SEQUENCE</scope>
    <source>
        <strain evidence="7">CHK160-9182</strain>
    </source>
</reference>
<gene>
    <name evidence="6 7" type="primary">rbsD</name>
    <name evidence="7" type="ORF">H9889_02105</name>
</gene>
<dbReference type="SUPFAM" id="SSF102546">
    <property type="entry name" value="RbsD-like"/>
    <property type="match status" value="1"/>
</dbReference>
<accession>A0A9D1TTS4</accession>
<feature type="binding site" evidence="6">
    <location>
        <position position="108"/>
    </location>
    <ligand>
        <name>substrate</name>
    </ligand>
</feature>
<comment type="subcellular location">
    <subcellularLocation>
        <location evidence="6">Cytoplasm</location>
    </subcellularLocation>
</comment>
<comment type="pathway">
    <text evidence="6">Carbohydrate metabolism; D-ribose degradation; D-ribose 5-phosphate from beta-D-ribopyranose: step 1/2.</text>
</comment>
<dbReference type="GO" id="GO:0062193">
    <property type="term" value="F:D-ribose pyranase activity"/>
    <property type="evidence" value="ECO:0007669"/>
    <property type="project" value="UniProtKB-EC"/>
</dbReference>
<keyword evidence="3 6" id="KW-0963">Cytoplasm</keyword>
<dbReference type="InterPro" id="IPR007721">
    <property type="entry name" value="RbsD_FucU"/>
</dbReference>
<proteinExistence type="inferred from homology"/>
<sequence>MIKSSMLNSSIHRVLATLGHTDQIVIADAGLPIPQSTERIDLALIAGVPSFIDTLKAILPIMQVEKVILAAEIRAENSVLHEELLQLITYYSELDSNRKPIEMIYVPHEAFKAQTRLDSCKAVIRTGECSPYANIILESGVVF</sequence>
<dbReference type="InterPro" id="IPR023750">
    <property type="entry name" value="RbsD-like_sf"/>
</dbReference>
<feature type="binding site" evidence="6">
    <location>
        <position position="28"/>
    </location>
    <ligand>
        <name>substrate</name>
    </ligand>
</feature>
<evidence type="ECO:0000256" key="4">
    <source>
        <dbReference type="ARBA" id="ARBA00023235"/>
    </source>
</evidence>
<comment type="similarity">
    <text evidence="6">Belongs to the RbsD / FucU family. RbsD subfamily.</text>
</comment>
<dbReference type="GO" id="GO:0019303">
    <property type="term" value="P:D-ribose catabolic process"/>
    <property type="evidence" value="ECO:0007669"/>
    <property type="project" value="UniProtKB-UniRule"/>
</dbReference>
<evidence type="ECO:0000256" key="2">
    <source>
        <dbReference type="ARBA" id="ARBA00012862"/>
    </source>
</evidence>
<dbReference type="Proteomes" id="UP000823934">
    <property type="component" value="Unassembled WGS sequence"/>
</dbReference>
<feature type="active site" description="Proton donor" evidence="6">
    <location>
        <position position="20"/>
    </location>
</feature>
<feature type="binding site" evidence="6">
    <location>
        <begin position="132"/>
        <end position="134"/>
    </location>
    <ligand>
        <name>substrate</name>
    </ligand>
</feature>
<dbReference type="GO" id="GO:0005829">
    <property type="term" value="C:cytosol"/>
    <property type="evidence" value="ECO:0007669"/>
    <property type="project" value="TreeGrafter"/>
</dbReference>
<evidence type="ECO:0000313" key="7">
    <source>
        <dbReference type="EMBL" id="HIW06107.1"/>
    </source>
</evidence>
<evidence type="ECO:0000256" key="6">
    <source>
        <dbReference type="HAMAP-Rule" id="MF_01661"/>
    </source>
</evidence>
<keyword evidence="5 6" id="KW-0119">Carbohydrate metabolism</keyword>
<comment type="subunit">
    <text evidence="6">Homodecamer.</text>
</comment>
<comment type="caution">
    <text evidence="7">The sequence shown here is derived from an EMBL/GenBank/DDBJ whole genome shotgun (WGS) entry which is preliminary data.</text>
</comment>
<evidence type="ECO:0000256" key="1">
    <source>
        <dbReference type="ARBA" id="ARBA00000223"/>
    </source>
</evidence>
<dbReference type="AlphaFoldDB" id="A0A9D1TTS4"/>
<dbReference type="EC" id="5.4.99.62" evidence="2 6"/>
<evidence type="ECO:0000313" key="8">
    <source>
        <dbReference type="Proteomes" id="UP000823934"/>
    </source>
</evidence>
<comment type="catalytic activity">
    <reaction evidence="1 6">
        <text>beta-D-ribopyranose = beta-D-ribofuranose</text>
        <dbReference type="Rhea" id="RHEA:25432"/>
        <dbReference type="ChEBI" id="CHEBI:27476"/>
        <dbReference type="ChEBI" id="CHEBI:47002"/>
        <dbReference type="EC" id="5.4.99.62"/>
    </reaction>
</comment>
<dbReference type="HAMAP" id="MF_01661">
    <property type="entry name" value="D_rib_pyranase"/>
    <property type="match status" value="1"/>
</dbReference>
<evidence type="ECO:0000256" key="3">
    <source>
        <dbReference type="ARBA" id="ARBA00022490"/>
    </source>
</evidence>
<reference evidence="7" key="2">
    <citation type="submission" date="2021-04" db="EMBL/GenBank/DDBJ databases">
        <authorList>
            <person name="Gilroy R."/>
        </authorList>
    </citation>
    <scope>NUCLEOTIDE SEQUENCE</scope>
    <source>
        <strain evidence="7">CHK160-9182</strain>
    </source>
</reference>
<organism evidence="7 8">
    <name type="scientific">Candidatus Ignatzschineria merdigallinarum</name>
    <dbReference type="NCBI Taxonomy" id="2838621"/>
    <lineage>
        <taxon>Bacteria</taxon>
        <taxon>Pseudomonadati</taxon>
        <taxon>Pseudomonadota</taxon>
        <taxon>Gammaproteobacteria</taxon>
        <taxon>Cardiobacteriales</taxon>
        <taxon>Ignatzschineriaceae</taxon>
        <taxon>Ignatzschineria</taxon>
    </lineage>
</organism>